<feature type="non-terminal residue" evidence="1">
    <location>
        <position position="74"/>
    </location>
</feature>
<gene>
    <name evidence="1" type="ORF">METZ01_LOCUS404214</name>
</gene>
<sequence length="74" mass="8651">MHEEKLKFFKLNDTVQLPAFATRESACFDICANLLEGEEIEYYQAISTKSVPRRIAFDINSSRSFIQLNNMERM</sequence>
<dbReference type="Gene3D" id="2.70.40.10">
    <property type="match status" value="1"/>
</dbReference>
<name>A0A382VYA7_9ZZZZ</name>
<evidence type="ECO:0000313" key="1">
    <source>
        <dbReference type="EMBL" id="SVD51360.1"/>
    </source>
</evidence>
<organism evidence="1">
    <name type="scientific">marine metagenome</name>
    <dbReference type="NCBI Taxonomy" id="408172"/>
    <lineage>
        <taxon>unclassified sequences</taxon>
        <taxon>metagenomes</taxon>
        <taxon>ecological metagenomes</taxon>
    </lineage>
</organism>
<reference evidence="1" key="1">
    <citation type="submission" date="2018-05" db="EMBL/GenBank/DDBJ databases">
        <authorList>
            <person name="Lanie J.A."/>
            <person name="Ng W.-L."/>
            <person name="Kazmierczak K.M."/>
            <person name="Andrzejewski T.M."/>
            <person name="Davidsen T.M."/>
            <person name="Wayne K.J."/>
            <person name="Tettelin H."/>
            <person name="Glass J.I."/>
            <person name="Rusch D."/>
            <person name="Podicherti R."/>
            <person name="Tsui H.-C.T."/>
            <person name="Winkler M.E."/>
        </authorList>
    </citation>
    <scope>NUCLEOTIDE SEQUENCE</scope>
</reference>
<accession>A0A382VYA7</accession>
<dbReference type="InterPro" id="IPR036157">
    <property type="entry name" value="dUTPase-like_sf"/>
</dbReference>
<protein>
    <submittedName>
        <fullName evidence="1">Uncharacterized protein</fullName>
    </submittedName>
</protein>
<proteinExistence type="predicted"/>
<dbReference type="AlphaFoldDB" id="A0A382VYA7"/>
<dbReference type="EMBL" id="UINC01155488">
    <property type="protein sequence ID" value="SVD51360.1"/>
    <property type="molecule type" value="Genomic_DNA"/>
</dbReference>